<dbReference type="Proteomes" id="UP001054945">
    <property type="component" value="Unassembled WGS sequence"/>
</dbReference>
<dbReference type="EMBL" id="BPLR01000164">
    <property type="protein sequence ID" value="GIY92574.1"/>
    <property type="molecule type" value="Genomic_DNA"/>
</dbReference>
<comment type="caution">
    <text evidence="2">The sequence shown here is derived from an EMBL/GenBank/DDBJ whole genome shotgun (WGS) entry which is preliminary data.</text>
</comment>
<feature type="region of interest" description="Disordered" evidence="1">
    <location>
        <begin position="1"/>
        <end position="44"/>
    </location>
</feature>
<evidence type="ECO:0000256" key="1">
    <source>
        <dbReference type="SAM" id="MobiDB-lite"/>
    </source>
</evidence>
<name>A0AAV4XDA6_CAEEX</name>
<evidence type="ECO:0000313" key="3">
    <source>
        <dbReference type="Proteomes" id="UP001054945"/>
    </source>
</evidence>
<keyword evidence="3" id="KW-1185">Reference proteome</keyword>
<proteinExistence type="predicted"/>
<accession>A0AAV4XDA6</accession>
<sequence length="135" mass="15454">MEPKALNVHSFRRHHGNTSTLHQSDVDQTRSKKRIARRMSPEELKSQVVKSRSSSSFVSIAVMCQEISSCVALRHRLLETVMNYKYTQIESAVSCHVMSRVSVNMMNLWSESSVEFEEEMTGILTTGVWCDISVW</sequence>
<organism evidence="2 3">
    <name type="scientific">Caerostris extrusa</name>
    <name type="common">Bark spider</name>
    <name type="synonym">Caerostris bankana</name>
    <dbReference type="NCBI Taxonomy" id="172846"/>
    <lineage>
        <taxon>Eukaryota</taxon>
        <taxon>Metazoa</taxon>
        <taxon>Ecdysozoa</taxon>
        <taxon>Arthropoda</taxon>
        <taxon>Chelicerata</taxon>
        <taxon>Arachnida</taxon>
        <taxon>Araneae</taxon>
        <taxon>Araneomorphae</taxon>
        <taxon>Entelegynae</taxon>
        <taxon>Araneoidea</taxon>
        <taxon>Araneidae</taxon>
        <taxon>Caerostris</taxon>
    </lineage>
</organism>
<protein>
    <submittedName>
        <fullName evidence="2">Uncharacterized protein</fullName>
    </submittedName>
</protein>
<gene>
    <name evidence="2" type="ORF">CEXT_354461</name>
</gene>
<evidence type="ECO:0000313" key="2">
    <source>
        <dbReference type="EMBL" id="GIY92574.1"/>
    </source>
</evidence>
<dbReference type="AlphaFoldDB" id="A0AAV4XDA6"/>
<reference evidence="2 3" key="1">
    <citation type="submission" date="2021-06" db="EMBL/GenBank/DDBJ databases">
        <title>Caerostris extrusa draft genome.</title>
        <authorList>
            <person name="Kono N."/>
            <person name="Arakawa K."/>
        </authorList>
    </citation>
    <scope>NUCLEOTIDE SEQUENCE [LARGE SCALE GENOMIC DNA]</scope>
</reference>